<keyword evidence="3" id="KW-1185">Reference proteome</keyword>
<keyword evidence="1" id="KW-0812">Transmembrane</keyword>
<organism evidence="2 3">
    <name type="scientific">Caenorhabditis nigoni</name>
    <dbReference type="NCBI Taxonomy" id="1611254"/>
    <lineage>
        <taxon>Eukaryota</taxon>
        <taxon>Metazoa</taxon>
        <taxon>Ecdysozoa</taxon>
        <taxon>Nematoda</taxon>
        <taxon>Chromadorea</taxon>
        <taxon>Rhabditida</taxon>
        <taxon>Rhabditina</taxon>
        <taxon>Rhabditomorpha</taxon>
        <taxon>Rhabditoidea</taxon>
        <taxon>Rhabditidae</taxon>
        <taxon>Peloderinae</taxon>
        <taxon>Caenorhabditis</taxon>
    </lineage>
</organism>
<dbReference type="InterPro" id="IPR019420">
    <property type="entry name" value="7TM_GPCR_serpentine_rcpt_Srbc"/>
</dbReference>
<protein>
    <recommendedName>
        <fullName evidence="4">G-protein coupled receptors family 1 profile domain-containing protein</fullName>
    </recommendedName>
</protein>
<feature type="transmembrane region" description="Helical" evidence="1">
    <location>
        <begin position="61"/>
        <end position="85"/>
    </location>
</feature>
<proteinExistence type="predicted"/>
<dbReference type="PANTHER" id="PTHR10664:SF2">
    <property type="entry name" value="SERPENTINE RECEPTOR, CLASS BC (CLASS B-LIKE)"/>
    <property type="match status" value="1"/>
</dbReference>
<feature type="transmembrane region" description="Helical" evidence="1">
    <location>
        <begin position="234"/>
        <end position="256"/>
    </location>
</feature>
<dbReference type="EMBL" id="PDUG01000005">
    <property type="protein sequence ID" value="PIC23455.1"/>
    <property type="molecule type" value="Genomic_DNA"/>
</dbReference>
<dbReference type="Proteomes" id="UP000230233">
    <property type="component" value="Chromosome V"/>
</dbReference>
<name>A0A2G5T7U3_9PELO</name>
<feature type="transmembrane region" description="Helical" evidence="1">
    <location>
        <begin position="180"/>
        <end position="201"/>
    </location>
</feature>
<sequence>MKHLFQKSLYLKTIKAYLLTLTRASLNSLMSLCLNEFLRILDHKTLRQMDQQTDEQIRMNTSAVAISVVGLISSLVTCFMNIILLKTYMKKKNDMALFYYRFTLDVILGALVAAFLLFVVMYSYFSSQLSEYQNFIFYLSLPASNVGACRSIVTLCVAIERMVAAYVPIFFHNYRQHCPTVVILILAVIFGLTEDVVLYGFCNFHLNIPKNCAAFGCAINSCFLYYWTTHKSTIFALTFIFSLLLCIKLFIINNIMKTGGVELSRVNRLALIDAGMVCIFDFLPSFIANQFSTTRFFSFQNIGPYGAVAKLIGCAIEAFLVYRTMRKGKGSSTVENSKTIGRNSKKKINEIRVN</sequence>
<dbReference type="Pfam" id="PF10316">
    <property type="entry name" value="7TM_GPCR_Srbc"/>
    <property type="match status" value="1"/>
</dbReference>
<evidence type="ECO:0000256" key="1">
    <source>
        <dbReference type="SAM" id="Phobius"/>
    </source>
</evidence>
<gene>
    <name evidence="2" type="primary">Cnig_chr_V.g17151</name>
    <name evidence="2" type="ORF">B9Z55_017151</name>
</gene>
<feature type="transmembrane region" description="Helical" evidence="1">
    <location>
        <begin position="302"/>
        <end position="322"/>
    </location>
</feature>
<feature type="transmembrane region" description="Helical" evidence="1">
    <location>
        <begin position="97"/>
        <end position="124"/>
    </location>
</feature>
<reference evidence="3" key="1">
    <citation type="submission" date="2017-10" db="EMBL/GenBank/DDBJ databases">
        <title>Rapid genome shrinkage in a self-fertile nematode reveals novel sperm competition proteins.</title>
        <authorList>
            <person name="Yin D."/>
            <person name="Schwarz E.M."/>
            <person name="Thomas C.G."/>
            <person name="Felde R.L."/>
            <person name="Korf I.F."/>
            <person name="Cutter A.D."/>
            <person name="Schartner C.M."/>
            <person name="Ralston E.J."/>
            <person name="Meyer B.J."/>
            <person name="Haag E.S."/>
        </authorList>
    </citation>
    <scope>NUCLEOTIDE SEQUENCE [LARGE SCALE GENOMIC DNA]</scope>
    <source>
        <strain evidence="3">JU1422</strain>
    </source>
</reference>
<feature type="transmembrane region" description="Helical" evidence="1">
    <location>
        <begin position="268"/>
        <end position="287"/>
    </location>
</feature>
<dbReference type="STRING" id="1611254.A0A2G5T7U3"/>
<keyword evidence="1" id="KW-0472">Membrane</keyword>
<evidence type="ECO:0000313" key="3">
    <source>
        <dbReference type="Proteomes" id="UP000230233"/>
    </source>
</evidence>
<dbReference type="AlphaFoldDB" id="A0A2G5T7U3"/>
<dbReference type="OrthoDB" id="5868788at2759"/>
<evidence type="ECO:0000313" key="2">
    <source>
        <dbReference type="EMBL" id="PIC23455.1"/>
    </source>
</evidence>
<feature type="transmembrane region" description="Helical" evidence="1">
    <location>
        <begin position="136"/>
        <end position="159"/>
    </location>
</feature>
<evidence type="ECO:0008006" key="4">
    <source>
        <dbReference type="Google" id="ProtNLM"/>
    </source>
</evidence>
<comment type="caution">
    <text evidence="2">The sequence shown here is derived from an EMBL/GenBank/DDBJ whole genome shotgun (WGS) entry which is preliminary data.</text>
</comment>
<keyword evidence="1" id="KW-1133">Transmembrane helix</keyword>
<accession>A0A2G5T7U3</accession>
<dbReference type="PANTHER" id="PTHR10664">
    <property type="entry name" value="SERPENTINE RECEPTOR-C.ELEGANS"/>
    <property type="match status" value="1"/>
</dbReference>